<keyword evidence="1" id="KW-0472">Membrane</keyword>
<accession>A0A7C8N456</accession>
<keyword evidence="3" id="KW-1185">Reference proteome</keyword>
<gene>
    <name evidence="2" type="ORF">GQX73_g7426</name>
</gene>
<keyword evidence="1" id="KW-0812">Transmembrane</keyword>
<organism evidence="2 3">
    <name type="scientific">Xylaria multiplex</name>
    <dbReference type="NCBI Taxonomy" id="323545"/>
    <lineage>
        <taxon>Eukaryota</taxon>
        <taxon>Fungi</taxon>
        <taxon>Dikarya</taxon>
        <taxon>Ascomycota</taxon>
        <taxon>Pezizomycotina</taxon>
        <taxon>Sordariomycetes</taxon>
        <taxon>Xylariomycetidae</taxon>
        <taxon>Xylariales</taxon>
        <taxon>Xylariaceae</taxon>
        <taxon>Xylaria</taxon>
    </lineage>
</organism>
<evidence type="ECO:0000256" key="1">
    <source>
        <dbReference type="SAM" id="Phobius"/>
    </source>
</evidence>
<dbReference type="Proteomes" id="UP000481858">
    <property type="component" value="Unassembled WGS sequence"/>
</dbReference>
<evidence type="ECO:0000313" key="3">
    <source>
        <dbReference type="Proteomes" id="UP000481858"/>
    </source>
</evidence>
<proteinExistence type="predicted"/>
<reference evidence="2 3" key="1">
    <citation type="submission" date="2019-12" db="EMBL/GenBank/DDBJ databases">
        <title>Draft genome sequence of the ascomycete Xylaria multiplex DSM 110363.</title>
        <authorList>
            <person name="Buettner E."/>
            <person name="Kellner H."/>
        </authorList>
    </citation>
    <scope>NUCLEOTIDE SEQUENCE [LARGE SCALE GENOMIC DNA]</scope>
    <source>
        <strain evidence="2 3">DSM 110363</strain>
    </source>
</reference>
<dbReference type="InParanoid" id="A0A7C8N456"/>
<dbReference type="EMBL" id="WUBL01000096">
    <property type="protein sequence ID" value="KAF2966157.1"/>
    <property type="molecule type" value="Genomic_DNA"/>
</dbReference>
<comment type="caution">
    <text evidence="2">The sequence shown here is derived from an EMBL/GenBank/DDBJ whole genome shotgun (WGS) entry which is preliminary data.</text>
</comment>
<keyword evidence="1" id="KW-1133">Transmembrane helix</keyword>
<name>A0A7C8N456_9PEZI</name>
<protein>
    <submittedName>
        <fullName evidence="2">Uncharacterized protein</fullName>
    </submittedName>
</protein>
<dbReference type="AlphaFoldDB" id="A0A7C8N456"/>
<evidence type="ECO:0000313" key="2">
    <source>
        <dbReference type="EMBL" id="KAF2966157.1"/>
    </source>
</evidence>
<sequence length="151" mass="16188">MGGPNHAPAGDVLLWFWLWDPFLFLFLVMLPAAADKTWGIPPTMGLAMAAAAKSASRGAADRWLQKADGRTGFVIRSVTHVVRKEMMGVEAEQARAGSLQATSHVQRCILAVPWPYLPVYLSGTTSLVCGTLSLSENGNVEACVNMQVATS</sequence>
<feature type="transmembrane region" description="Helical" evidence="1">
    <location>
        <begin position="12"/>
        <end position="34"/>
    </location>
</feature>